<evidence type="ECO:0000313" key="2">
    <source>
        <dbReference type="EMBL" id="WMN20687.1"/>
    </source>
</evidence>
<dbReference type="Proteomes" id="UP001237292">
    <property type="component" value="Chromosome"/>
</dbReference>
<dbReference type="EMBL" id="CP133164">
    <property type="protein sequence ID" value="WMN20687.1"/>
    <property type="molecule type" value="Genomic_DNA"/>
</dbReference>
<protein>
    <recommendedName>
        <fullName evidence="4">Lipoprotein</fullName>
    </recommendedName>
</protein>
<evidence type="ECO:0008006" key="4">
    <source>
        <dbReference type="Google" id="ProtNLM"/>
    </source>
</evidence>
<proteinExistence type="predicted"/>
<feature type="compositionally biased region" description="Basic and acidic residues" evidence="1">
    <location>
        <begin position="27"/>
        <end position="36"/>
    </location>
</feature>
<accession>A0ABY9NQX7</accession>
<evidence type="ECO:0000256" key="1">
    <source>
        <dbReference type="SAM" id="MobiDB-lite"/>
    </source>
</evidence>
<feature type="compositionally biased region" description="Polar residues" evidence="1">
    <location>
        <begin position="37"/>
        <end position="49"/>
    </location>
</feature>
<evidence type="ECO:0000313" key="3">
    <source>
        <dbReference type="Proteomes" id="UP001237292"/>
    </source>
</evidence>
<feature type="region of interest" description="Disordered" evidence="1">
    <location>
        <begin position="25"/>
        <end position="49"/>
    </location>
</feature>
<organism evidence="2 3">
    <name type="scientific">Pseudomonas piscis</name>
    <dbReference type="NCBI Taxonomy" id="2614538"/>
    <lineage>
        <taxon>Bacteria</taxon>
        <taxon>Pseudomonadati</taxon>
        <taxon>Pseudomonadota</taxon>
        <taxon>Gammaproteobacteria</taxon>
        <taxon>Pseudomonadales</taxon>
        <taxon>Pseudomonadaceae</taxon>
        <taxon>Pseudomonas</taxon>
    </lineage>
</organism>
<reference evidence="2 3" key="1">
    <citation type="journal article" date="2023" name="Access Microbiol">
        <title>The genome of a steinernematid-associated Pseudomonas piscis bacterium encodes the biosynthesis of insect toxins.</title>
        <authorList>
            <person name="Awori R.M."/>
            <person name="Hendre P."/>
            <person name="Amugune N.O."/>
        </authorList>
    </citation>
    <scope>NUCLEOTIDE SEQUENCE [LARGE SCALE GENOMIC DNA]</scope>
    <source>
        <strain evidence="2 3">75</strain>
    </source>
</reference>
<name>A0ABY9NQX7_9PSED</name>
<gene>
    <name evidence="2" type="ORF">QL104_15205</name>
</gene>
<sequence>MNNVVKSSRITLLLAVLLALQGCFENSGDKDKDRSKASVQMSQPESRDK</sequence>
<dbReference type="PROSITE" id="PS51257">
    <property type="entry name" value="PROKAR_LIPOPROTEIN"/>
    <property type="match status" value="1"/>
</dbReference>
<keyword evidence="3" id="KW-1185">Reference proteome</keyword>
<dbReference type="RefSeq" id="WP_177409154.1">
    <property type="nucleotide sequence ID" value="NZ_CP133164.1"/>
</dbReference>